<evidence type="ECO:0000256" key="5">
    <source>
        <dbReference type="ARBA" id="ARBA00022989"/>
    </source>
</evidence>
<keyword evidence="9" id="KW-1185">Reference proteome</keyword>
<dbReference type="NCBIfam" id="NF006520">
    <property type="entry name" value="PRK08965.1-4"/>
    <property type="match status" value="1"/>
</dbReference>
<dbReference type="Proteomes" id="UP000249453">
    <property type="component" value="Unassembled WGS sequence"/>
</dbReference>
<keyword evidence="3" id="KW-1003">Cell membrane</keyword>
<dbReference type="GO" id="GO:0005886">
    <property type="term" value="C:plasma membrane"/>
    <property type="evidence" value="ECO:0007669"/>
    <property type="project" value="UniProtKB-SubCell"/>
</dbReference>
<keyword evidence="4 7" id="KW-0812">Transmembrane</keyword>
<reference evidence="8 9" key="1">
    <citation type="submission" date="2018-06" db="EMBL/GenBank/DDBJ databases">
        <title>Genomic Encyclopedia of Type Strains, Phase IV (KMG-IV): sequencing the most valuable type-strain genomes for metagenomic binning, comparative biology and taxonomic classification.</title>
        <authorList>
            <person name="Goeker M."/>
        </authorList>
    </citation>
    <scope>NUCLEOTIDE SEQUENCE [LARGE SCALE GENOMIC DNA]</scope>
    <source>
        <strain evidence="8 9">DSM 26720</strain>
    </source>
</reference>
<dbReference type="AlphaFoldDB" id="A0A364JW90"/>
<dbReference type="PANTHER" id="PTHR34584:SF1">
    <property type="entry name" value="NA(+)_H(+) ANTIPORTER SUBUNIT E1"/>
    <property type="match status" value="1"/>
</dbReference>
<feature type="transmembrane region" description="Helical" evidence="7">
    <location>
        <begin position="5"/>
        <end position="21"/>
    </location>
</feature>
<dbReference type="EMBL" id="QLMK01000003">
    <property type="protein sequence ID" value="RAK30908.1"/>
    <property type="molecule type" value="Genomic_DNA"/>
</dbReference>
<dbReference type="GO" id="GO:0008324">
    <property type="term" value="F:monoatomic cation transmembrane transporter activity"/>
    <property type="evidence" value="ECO:0007669"/>
    <property type="project" value="InterPro"/>
</dbReference>
<evidence type="ECO:0000256" key="4">
    <source>
        <dbReference type="ARBA" id="ARBA00022692"/>
    </source>
</evidence>
<proteinExistence type="inferred from homology"/>
<comment type="subcellular location">
    <subcellularLocation>
        <location evidence="1">Cell membrane</location>
        <topology evidence="1">Multi-pass membrane protein</topology>
    </subcellularLocation>
</comment>
<dbReference type="InterPro" id="IPR002758">
    <property type="entry name" value="Cation_antiport_E"/>
</dbReference>
<organism evidence="8 9">
    <name type="scientific">Falsochrobactrum ovis</name>
    <dbReference type="NCBI Taxonomy" id="1293442"/>
    <lineage>
        <taxon>Bacteria</taxon>
        <taxon>Pseudomonadati</taxon>
        <taxon>Pseudomonadota</taxon>
        <taxon>Alphaproteobacteria</taxon>
        <taxon>Hyphomicrobiales</taxon>
        <taxon>Brucellaceae</taxon>
        <taxon>Falsochrobactrum</taxon>
    </lineage>
</organism>
<evidence type="ECO:0000256" key="7">
    <source>
        <dbReference type="SAM" id="Phobius"/>
    </source>
</evidence>
<name>A0A364JW90_9HYPH</name>
<protein>
    <submittedName>
        <fullName evidence="8">Multisubunit potassium/proton antiporter PhaE subunit</fullName>
    </submittedName>
</protein>
<evidence type="ECO:0000256" key="6">
    <source>
        <dbReference type="ARBA" id="ARBA00023136"/>
    </source>
</evidence>
<keyword evidence="5 7" id="KW-1133">Transmembrane helix</keyword>
<sequence>MKKIFPFPLLFTSLVIFWLLLNGFTRGQLLIGLIVAFFASLSMKALEPGKIRIRSVPTIITLLWKVLVDILQSNIAVAKLVLSKHERRPGFVVIPLELENRVGLAILACIITATPGTAWVDYHVARRTLTIHVLDLEDAKAWRDTIKQRYEQPLIKIFGAKDIIDQRMAVKEEKSA</sequence>
<keyword evidence="6 7" id="KW-0472">Membrane</keyword>
<dbReference type="PANTHER" id="PTHR34584">
    <property type="entry name" value="NA(+)/H(+) ANTIPORTER SUBUNIT E1"/>
    <property type="match status" value="1"/>
</dbReference>
<evidence type="ECO:0000313" key="8">
    <source>
        <dbReference type="EMBL" id="RAK30908.1"/>
    </source>
</evidence>
<evidence type="ECO:0000313" key="9">
    <source>
        <dbReference type="Proteomes" id="UP000249453"/>
    </source>
</evidence>
<comment type="similarity">
    <text evidence="2">Belongs to the CPA3 antiporters (TC 2.A.63) subunit E family.</text>
</comment>
<gene>
    <name evidence="8" type="ORF">C7374_10342</name>
</gene>
<comment type="caution">
    <text evidence="8">The sequence shown here is derived from an EMBL/GenBank/DDBJ whole genome shotgun (WGS) entry which is preliminary data.</text>
</comment>
<feature type="transmembrane region" description="Helical" evidence="7">
    <location>
        <begin position="27"/>
        <end position="46"/>
    </location>
</feature>
<dbReference type="RefSeq" id="WP_111574692.1">
    <property type="nucleotide sequence ID" value="NZ_JBHEEY010000002.1"/>
</dbReference>
<dbReference type="Pfam" id="PF01899">
    <property type="entry name" value="MNHE"/>
    <property type="match status" value="1"/>
</dbReference>
<evidence type="ECO:0000256" key="2">
    <source>
        <dbReference type="ARBA" id="ARBA00006228"/>
    </source>
</evidence>
<accession>A0A364JW90</accession>
<dbReference type="PIRSF" id="PIRSF019239">
    <property type="entry name" value="MrpE"/>
    <property type="match status" value="1"/>
</dbReference>
<evidence type="ECO:0000256" key="3">
    <source>
        <dbReference type="ARBA" id="ARBA00022475"/>
    </source>
</evidence>
<dbReference type="OrthoDB" id="9807187at2"/>
<evidence type="ECO:0000256" key="1">
    <source>
        <dbReference type="ARBA" id="ARBA00004651"/>
    </source>
</evidence>